<keyword evidence="3" id="KW-1185">Reference proteome</keyword>
<accession>A0A8B6BW05</accession>
<feature type="region of interest" description="Disordered" evidence="1">
    <location>
        <begin position="27"/>
        <end position="56"/>
    </location>
</feature>
<dbReference type="Proteomes" id="UP000596742">
    <property type="component" value="Unassembled WGS sequence"/>
</dbReference>
<comment type="caution">
    <text evidence="2">The sequence shown here is derived from an EMBL/GenBank/DDBJ whole genome shotgun (WGS) entry which is preliminary data.</text>
</comment>
<feature type="compositionally biased region" description="Acidic residues" evidence="1">
    <location>
        <begin position="37"/>
        <end position="51"/>
    </location>
</feature>
<evidence type="ECO:0000256" key="1">
    <source>
        <dbReference type="SAM" id="MobiDB-lite"/>
    </source>
</evidence>
<organism evidence="2 3">
    <name type="scientific">Mytilus galloprovincialis</name>
    <name type="common">Mediterranean mussel</name>
    <dbReference type="NCBI Taxonomy" id="29158"/>
    <lineage>
        <taxon>Eukaryota</taxon>
        <taxon>Metazoa</taxon>
        <taxon>Spiralia</taxon>
        <taxon>Lophotrochozoa</taxon>
        <taxon>Mollusca</taxon>
        <taxon>Bivalvia</taxon>
        <taxon>Autobranchia</taxon>
        <taxon>Pteriomorphia</taxon>
        <taxon>Mytilida</taxon>
        <taxon>Mytiloidea</taxon>
        <taxon>Mytilidae</taxon>
        <taxon>Mytilinae</taxon>
        <taxon>Mytilus</taxon>
    </lineage>
</organism>
<proteinExistence type="predicted"/>
<dbReference type="EMBL" id="UYJE01000772">
    <property type="protein sequence ID" value="VDH96321.1"/>
    <property type="molecule type" value="Genomic_DNA"/>
</dbReference>
<gene>
    <name evidence="2" type="ORF">MGAL_10B004861</name>
</gene>
<name>A0A8B6BW05_MYTGA</name>
<evidence type="ECO:0000313" key="2">
    <source>
        <dbReference type="EMBL" id="VDH96321.1"/>
    </source>
</evidence>
<sequence length="99" mass="11592">MMHGHEKAIKVAIRKYKPMLESFLDEAIDNETNIDGSESENSIDDDEEEEEERRRMKTMKAQLYKYENVVLCISFYSHHSMCKDGLLGKVLEKYLLQSS</sequence>
<reference evidence="2" key="1">
    <citation type="submission" date="2018-11" db="EMBL/GenBank/DDBJ databases">
        <authorList>
            <person name="Alioto T."/>
            <person name="Alioto T."/>
        </authorList>
    </citation>
    <scope>NUCLEOTIDE SEQUENCE</scope>
</reference>
<dbReference type="AlphaFoldDB" id="A0A8B6BW05"/>
<protein>
    <submittedName>
        <fullName evidence="2">Uncharacterized protein</fullName>
    </submittedName>
</protein>
<evidence type="ECO:0000313" key="3">
    <source>
        <dbReference type="Proteomes" id="UP000596742"/>
    </source>
</evidence>